<evidence type="ECO:0000256" key="1">
    <source>
        <dbReference type="ARBA" id="ARBA00004141"/>
    </source>
</evidence>
<gene>
    <name evidence="9" type="ORF">PENDEC_c035G01894</name>
</gene>
<dbReference type="InterPro" id="IPR011701">
    <property type="entry name" value="MFS"/>
</dbReference>
<dbReference type="PANTHER" id="PTHR23501:SF12">
    <property type="entry name" value="MAJOR FACILITATOR SUPERFAMILY (MFS) PROFILE DOMAIN-CONTAINING PROTEIN-RELATED"/>
    <property type="match status" value="1"/>
</dbReference>
<dbReference type="InterPro" id="IPR020846">
    <property type="entry name" value="MFS_dom"/>
</dbReference>
<evidence type="ECO:0000313" key="9">
    <source>
        <dbReference type="EMBL" id="OQD68440.1"/>
    </source>
</evidence>
<evidence type="ECO:0000256" key="6">
    <source>
        <dbReference type="ARBA" id="ARBA00023136"/>
    </source>
</evidence>
<feature type="transmembrane region" description="Helical" evidence="7">
    <location>
        <begin position="430"/>
        <end position="453"/>
    </location>
</feature>
<comment type="caution">
    <text evidence="9">The sequence shown here is derived from an EMBL/GenBank/DDBJ whole genome shotgun (WGS) entry which is preliminary data.</text>
</comment>
<feature type="transmembrane region" description="Helical" evidence="7">
    <location>
        <begin position="31"/>
        <end position="52"/>
    </location>
</feature>
<name>A0A1V6NUU4_PENDC</name>
<organism evidence="9 10">
    <name type="scientific">Penicillium decumbens</name>
    <dbReference type="NCBI Taxonomy" id="69771"/>
    <lineage>
        <taxon>Eukaryota</taxon>
        <taxon>Fungi</taxon>
        <taxon>Dikarya</taxon>
        <taxon>Ascomycota</taxon>
        <taxon>Pezizomycotina</taxon>
        <taxon>Eurotiomycetes</taxon>
        <taxon>Eurotiomycetidae</taxon>
        <taxon>Eurotiales</taxon>
        <taxon>Aspergillaceae</taxon>
        <taxon>Penicillium</taxon>
    </lineage>
</organism>
<feature type="transmembrane region" description="Helical" evidence="7">
    <location>
        <begin position="301"/>
        <end position="323"/>
    </location>
</feature>
<feature type="transmembrane region" description="Helical" evidence="7">
    <location>
        <begin position="230"/>
        <end position="250"/>
    </location>
</feature>
<dbReference type="PANTHER" id="PTHR23501">
    <property type="entry name" value="MAJOR FACILITATOR SUPERFAMILY"/>
    <property type="match status" value="1"/>
</dbReference>
<proteinExistence type="inferred from homology"/>
<dbReference type="AlphaFoldDB" id="A0A1V6NUU4"/>
<accession>A0A1V6NUU4</accession>
<sequence length="531" mass="57295">MDTESKNITHESVQDVDFVQENLQSKVSKPLWILIVLTILSSTFLFSLDNTIVADVQSPIVDRFGEVGKLSWLGVAFVLSGSATIITWGKLFGIFSAKWLYLTSVILFEAGSALCGAAPSMNAFIIGRALAGLGGAGMYLGCITLLSLTTSVRQRPNYMALTGITWGSGTVLGPVVGGAFSENSHATWRWAFYINLCIGGAFAPIYIFFLPRGDPQKDIRLKQKLLQIDYLGVVLNVGAFTALIMAINFGGNLYDWDAGQEIALWVVGGVLLLLFVLQQRFAIGTTDIERIFPADFLRQPLMWLLFALMCSASTCVFIPTYYIPLYFQFVRGDSALTAAVRLLPFICLMVVLGFANGGLMSKFGYYMPWYLAGGILTTIGGALMSTVDESSSNSRVYGYSVLIGIGAGMFIQAGFSVAQAKVSSSRASDASSFIALAQNLGIVLALAISGAVFQNKALDELQRILPDLSRDALRGAISGSNSLVFKQIPAETRAKVLHAVVDAMSRTYYLVVAAGALTIRERIFMQAATVA</sequence>
<feature type="transmembrane region" description="Helical" evidence="7">
    <location>
        <begin position="125"/>
        <end position="146"/>
    </location>
</feature>
<comment type="subcellular location">
    <subcellularLocation>
        <location evidence="1">Membrane</location>
        <topology evidence="1">Multi-pass membrane protein</topology>
    </subcellularLocation>
</comment>
<dbReference type="Pfam" id="PF07690">
    <property type="entry name" value="MFS_1"/>
    <property type="match status" value="1"/>
</dbReference>
<feature type="transmembrane region" description="Helical" evidence="7">
    <location>
        <begin position="367"/>
        <end position="384"/>
    </location>
</feature>
<evidence type="ECO:0000256" key="2">
    <source>
        <dbReference type="ARBA" id="ARBA00007520"/>
    </source>
</evidence>
<keyword evidence="10" id="KW-1185">Reference proteome</keyword>
<keyword evidence="4 7" id="KW-0812">Transmembrane</keyword>
<dbReference type="PROSITE" id="PS50850">
    <property type="entry name" value="MFS"/>
    <property type="match status" value="1"/>
</dbReference>
<dbReference type="InterPro" id="IPR036259">
    <property type="entry name" value="MFS_trans_sf"/>
</dbReference>
<protein>
    <recommendedName>
        <fullName evidence="8">Major facilitator superfamily (MFS) profile domain-containing protein</fullName>
    </recommendedName>
</protein>
<feature type="transmembrane region" description="Helical" evidence="7">
    <location>
        <begin position="158"/>
        <end position="178"/>
    </location>
</feature>
<dbReference type="FunFam" id="1.20.1250.20:FF:000429">
    <property type="entry name" value="MFS drug efflux transporter, putative"/>
    <property type="match status" value="1"/>
</dbReference>
<dbReference type="GO" id="GO:0005886">
    <property type="term" value="C:plasma membrane"/>
    <property type="evidence" value="ECO:0007669"/>
    <property type="project" value="TreeGrafter"/>
</dbReference>
<feature type="transmembrane region" description="Helical" evidence="7">
    <location>
        <begin position="99"/>
        <end position="119"/>
    </location>
</feature>
<evidence type="ECO:0000256" key="4">
    <source>
        <dbReference type="ARBA" id="ARBA00022692"/>
    </source>
</evidence>
<keyword evidence="3" id="KW-0813">Transport</keyword>
<dbReference type="SUPFAM" id="SSF103473">
    <property type="entry name" value="MFS general substrate transporter"/>
    <property type="match status" value="1"/>
</dbReference>
<evidence type="ECO:0000313" key="10">
    <source>
        <dbReference type="Proteomes" id="UP000191522"/>
    </source>
</evidence>
<dbReference type="OrthoDB" id="10021397at2759"/>
<evidence type="ECO:0000259" key="8">
    <source>
        <dbReference type="PROSITE" id="PS50850"/>
    </source>
</evidence>
<reference evidence="10" key="1">
    <citation type="journal article" date="2017" name="Nat. Microbiol.">
        <title>Global analysis of biosynthetic gene clusters reveals vast potential of secondary metabolite production in Penicillium species.</title>
        <authorList>
            <person name="Nielsen J.C."/>
            <person name="Grijseels S."/>
            <person name="Prigent S."/>
            <person name="Ji B."/>
            <person name="Dainat J."/>
            <person name="Nielsen K.F."/>
            <person name="Frisvad J.C."/>
            <person name="Workman M."/>
            <person name="Nielsen J."/>
        </authorList>
    </citation>
    <scope>NUCLEOTIDE SEQUENCE [LARGE SCALE GENOMIC DNA]</scope>
    <source>
        <strain evidence="10">IBT 11843</strain>
    </source>
</reference>
<dbReference type="OMA" id="ATYNAKW"/>
<dbReference type="EMBL" id="MDYL01000035">
    <property type="protein sequence ID" value="OQD68440.1"/>
    <property type="molecule type" value="Genomic_DNA"/>
</dbReference>
<evidence type="ECO:0000256" key="3">
    <source>
        <dbReference type="ARBA" id="ARBA00022448"/>
    </source>
</evidence>
<feature type="transmembrane region" description="Helical" evidence="7">
    <location>
        <begin position="190"/>
        <end position="209"/>
    </location>
</feature>
<feature type="transmembrane region" description="Helical" evidence="7">
    <location>
        <begin position="335"/>
        <end position="355"/>
    </location>
</feature>
<feature type="transmembrane region" description="Helical" evidence="7">
    <location>
        <begin position="72"/>
        <end position="92"/>
    </location>
</feature>
<dbReference type="STRING" id="69771.A0A1V6NUU4"/>
<keyword evidence="6 7" id="KW-0472">Membrane</keyword>
<dbReference type="Gene3D" id="1.20.1250.20">
    <property type="entry name" value="MFS general substrate transporter like domains"/>
    <property type="match status" value="2"/>
</dbReference>
<keyword evidence="5 7" id="KW-1133">Transmembrane helix</keyword>
<dbReference type="GO" id="GO:0022857">
    <property type="term" value="F:transmembrane transporter activity"/>
    <property type="evidence" value="ECO:0007669"/>
    <property type="project" value="InterPro"/>
</dbReference>
<feature type="transmembrane region" description="Helical" evidence="7">
    <location>
        <begin position="262"/>
        <end position="281"/>
    </location>
</feature>
<feature type="transmembrane region" description="Helical" evidence="7">
    <location>
        <begin position="396"/>
        <end position="418"/>
    </location>
</feature>
<dbReference type="Proteomes" id="UP000191522">
    <property type="component" value="Unassembled WGS sequence"/>
</dbReference>
<evidence type="ECO:0000256" key="5">
    <source>
        <dbReference type="ARBA" id="ARBA00022989"/>
    </source>
</evidence>
<evidence type="ECO:0000256" key="7">
    <source>
        <dbReference type="SAM" id="Phobius"/>
    </source>
</evidence>
<feature type="domain" description="Major facilitator superfamily (MFS) profile" evidence="8">
    <location>
        <begin position="35"/>
        <end position="493"/>
    </location>
</feature>
<comment type="similarity">
    <text evidence="2">Belongs to the major facilitator superfamily. TCR/Tet family.</text>
</comment>